<dbReference type="Proteomes" id="UP000234681">
    <property type="component" value="Chromosome 2"/>
</dbReference>
<evidence type="ECO:0000313" key="2">
    <source>
        <dbReference type="Proteomes" id="UP000234681"/>
    </source>
</evidence>
<reference evidence="2" key="1">
    <citation type="submission" date="2005-09" db="EMBL/GenBank/DDBJ databases">
        <authorList>
            <person name="Mural R.J."/>
            <person name="Li P.W."/>
            <person name="Adams M.D."/>
            <person name="Amanatides P.G."/>
            <person name="Baden-Tillson H."/>
            <person name="Barnstead M."/>
            <person name="Chin S.H."/>
            <person name="Dew I."/>
            <person name="Evans C.A."/>
            <person name="Ferriera S."/>
            <person name="Flanigan M."/>
            <person name="Fosler C."/>
            <person name="Glodek A."/>
            <person name="Gu Z."/>
            <person name="Holt R.A."/>
            <person name="Jennings D."/>
            <person name="Kraft C.L."/>
            <person name="Lu F."/>
            <person name="Nguyen T."/>
            <person name="Nusskern D.R."/>
            <person name="Pfannkoch C.M."/>
            <person name="Sitter C."/>
            <person name="Sutton G.G."/>
            <person name="Venter J.C."/>
            <person name="Wang Z."/>
            <person name="Woodage T."/>
            <person name="Zheng X.H."/>
            <person name="Zhong F."/>
        </authorList>
    </citation>
    <scope>NUCLEOTIDE SEQUENCE [LARGE SCALE GENOMIC DNA]</scope>
    <source>
        <strain>BN</strain>
        <strain evidence="2">Sprague-Dawley</strain>
    </source>
</reference>
<proteinExistence type="predicted"/>
<name>A6I527_RAT</name>
<dbReference type="AlphaFoldDB" id="A6I527"/>
<sequence length="45" mass="5285">MGYTRLGEIYRTLKETFPMEDTICAVLRQSPRGWHHSKTLVDSFI</sequence>
<protein>
    <submittedName>
        <fullName evidence="1">RCG63589</fullName>
    </submittedName>
</protein>
<accession>A6I527</accession>
<organism evidence="1 2">
    <name type="scientific">Rattus norvegicus</name>
    <name type="common">Rat</name>
    <dbReference type="NCBI Taxonomy" id="10116"/>
    <lineage>
        <taxon>Eukaryota</taxon>
        <taxon>Metazoa</taxon>
        <taxon>Chordata</taxon>
        <taxon>Craniata</taxon>
        <taxon>Vertebrata</taxon>
        <taxon>Euteleostomi</taxon>
        <taxon>Mammalia</taxon>
        <taxon>Eutheria</taxon>
        <taxon>Euarchontoglires</taxon>
        <taxon>Glires</taxon>
        <taxon>Rodentia</taxon>
        <taxon>Myomorpha</taxon>
        <taxon>Muroidea</taxon>
        <taxon>Muridae</taxon>
        <taxon>Murinae</taxon>
        <taxon>Rattus</taxon>
    </lineage>
</organism>
<dbReference type="EMBL" id="CH473955">
    <property type="protein sequence ID" value="EDM10135.1"/>
    <property type="molecule type" value="Genomic_DNA"/>
</dbReference>
<evidence type="ECO:0000313" key="1">
    <source>
        <dbReference type="EMBL" id="EDM10135.1"/>
    </source>
</evidence>
<gene>
    <name evidence="1" type="ORF">rCG_63589</name>
</gene>